<protein>
    <submittedName>
        <fullName evidence="1">Uncharacterized protein</fullName>
    </submittedName>
</protein>
<reference evidence="1" key="1">
    <citation type="submission" date="2019-12" db="EMBL/GenBank/DDBJ databases">
        <title>Genome sequencing and annotation of Brassica cretica.</title>
        <authorList>
            <person name="Studholme D.J."/>
            <person name="Sarris P.F."/>
        </authorList>
    </citation>
    <scope>NUCLEOTIDE SEQUENCE</scope>
    <source>
        <strain evidence="1">PFS-001/15</strain>
        <tissue evidence="1">Leaf</tissue>
    </source>
</reference>
<dbReference type="AlphaFoldDB" id="A0A8S9H2E6"/>
<dbReference type="EMBL" id="QGKW02001988">
    <property type="protein sequence ID" value="KAF2552725.1"/>
    <property type="molecule type" value="Genomic_DNA"/>
</dbReference>
<evidence type="ECO:0000313" key="2">
    <source>
        <dbReference type="Proteomes" id="UP000712281"/>
    </source>
</evidence>
<organism evidence="1 2">
    <name type="scientific">Brassica cretica</name>
    <name type="common">Mustard</name>
    <dbReference type="NCBI Taxonomy" id="69181"/>
    <lineage>
        <taxon>Eukaryota</taxon>
        <taxon>Viridiplantae</taxon>
        <taxon>Streptophyta</taxon>
        <taxon>Embryophyta</taxon>
        <taxon>Tracheophyta</taxon>
        <taxon>Spermatophyta</taxon>
        <taxon>Magnoliopsida</taxon>
        <taxon>eudicotyledons</taxon>
        <taxon>Gunneridae</taxon>
        <taxon>Pentapetalae</taxon>
        <taxon>rosids</taxon>
        <taxon>malvids</taxon>
        <taxon>Brassicales</taxon>
        <taxon>Brassicaceae</taxon>
        <taxon>Brassiceae</taxon>
        <taxon>Brassica</taxon>
    </lineage>
</organism>
<gene>
    <name evidence="1" type="ORF">F2Q68_00033535</name>
</gene>
<accession>A0A8S9H2E6</accession>
<sequence length="54" mass="6177">MKEGRLKWKAASKGFKIGYADGDRHEFTLNSPNKSTSTLPRSGMSYWPSYCFWG</sequence>
<evidence type="ECO:0000313" key="1">
    <source>
        <dbReference type="EMBL" id="KAF2552725.1"/>
    </source>
</evidence>
<dbReference type="Proteomes" id="UP000712281">
    <property type="component" value="Unassembled WGS sequence"/>
</dbReference>
<proteinExistence type="predicted"/>
<name>A0A8S9H2E6_BRACR</name>
<comment type="caution">
    <text evidence="1">The sequence shown here is derived from an EMBL/GenBank/DDBJ whole genome shotgun (WGS) entry which is preliminary data.</text>
</comment>